<dbReference type="PANTHER" id="PTHR45947:SF14">
    <property type="entry name" value="SLL1723 PROTEIN"/>
    <property type="match status" value="1"/>
</dbReference>
<dbReference type="InterPro" id="IPR001296">
    <property type="entry name" value="Glyco_trans_1"/>
</dbReference>
<dbReference type="EMBL" id="JAEAGR010000016">
    <property type="protein sequence ID" value="MBH1942057.1"/>
    <property type="molecule type" value="Genomic_DNA"/>
</dbReference>
<evidence type="ECO:0000259" key="1">
    <source>
        <dbReference type="Pfam" id="PF00534"/>
    </source>
</evidence>
<reference evidence="3" key="1">
    <citation type="submission" date="2020-12" db="EMBL/GenBank/DDBJ databases">
        <title>M. sibirica DSM 26468T genome.</title>
        <authorList>
            <person name="Thieme N."/>
            <person name="Rettenmaier R."/>
            <person name="Zverlov V."/>
            <person name="Liebl W."/>
        </authorList>
    </citation>
    <scope>NUCLEOTIDE SEQUENCE</scope>
    <source>
        <strain evidence="3">DSM 26468</strain>
    </source>
</reference>
<dbReference type="InterPro" id="IPR028098">
    <property type="entry name" value="Glyco_trans_4-like_N"/>
</dbReference>
<sequence length="374" mass="42129">MNILIIAHFQNDGSPYVSFVHDQALAYKALGHNVYVISPVVCNKKEAEVYKGKKEKYIDGIRVFYPRYLSISKYGRYGINAFLGFYSVNKIVKKIINGFHPDIIHAHTIGFDGAISVRLKEKYNIPVSITAHGSDVVIPIEDKKLSYIISICRRANTVVTVSSKLKNILIKEAPDLNVQVILNGFNNQYCSEVPKKKHSIIQVSNLIEQKKVDITLKAVATLYKEYRDVTLTVIGDGPEKNHLKELCTQLNISDIVNFTGQISNCEVLKRMSETEVFIMPSIKEGLGIVYLEAMASGCLTIGTRGEGIEDIIKNKVNGFLIEADNIEMIITYVRSCFENTEYNKLITQNGKESVKVLTWETNAKKYTSLFEEII</sequence>
<comment type="caution">
    <text evidence="3">The sequence shown here is derived from an EMBL/GenBank/DDBJ whole genome shotgun (WGS) entry which is preliminary data.</text>
</comment>
<gene>
    <name evidence="3" type="ORF">I5677_14240</name>
</gene>
<proteinExistence type="predicted"/>
<name>A0A8J7KXP7_9FIRM</name>
<dbReference type="AlphaFoldDB" id="A0A8J7KXP7"/>
<feature type="domain" description="Glycosyl transferase family 1" evidence="1">
    <location>
        <begin position="193"/>
        <end position="352"/>
    </location>
</feature>
<dbReference type="SUPFAM" id="SSF53756">
    <property type="entry name" value="UDP-Glycosyltransferase/glycogen phosphorylase"/>
    <property type="match status" value="1"/>
</dbReference>
<evidence type="ECO:0000259" key="2">
    <source>
        <dbReference type="Pfam" id="PF13439"/>
    </source>
</evidence>
<dbReference type="Proteomes" id="UP000623269">
    <property type="component" value="Unassembled WGS sequence"/>
</dbReference>
<dbReference type="Pfam" id="PF13439">
    <property type="entry name" value="Glyco_transf_4"/>
    <property type="match status" value="1"/>
</dbReference>
<feature type="domain" description="Glycosyltransferase subfamily 4-like N-terminal" evidence="2">
    <location>
        <begin position="19"/>
        <end position="186"/>
    </location>
</feature>
<evidence type="ECO:0000313" key="3">
    <source>
        <dbReference type="EMBL" id="MBH1942057.1"/>
    </source>
</evidence>
<dbReference type="Pfam" id="PF00534">
    <property type="entry name" value="Glycos_transf_1"/>
    <property type="match status" value="1"/>
</dbReference>
<keyword evidence="4" id="KW-1185">Reference proteome</keyword>
<dbReference type="GO" id="GO:0016757">
    <property type="term" value="F:glycosyltransferase activity"/>
    <property type="evidence" value="ECO:0007669"/>
    <property type="project" value="InterPro"/>
</dbReference>
<dbReference type="RefSeq" id="WP_197662302.1">
    <property type="nucleotide sequence ID" value="NZ_JAEAGR010000016.1"/>
</dbReference>
<evidence type="ECO:0000313" key="4">
    <source>
        <dbReference type="Proteomes" id="UP000623269"/>
    </source>
</evidence>
<dbReference type="InterPro" id="IPR050194">
    <property type="entry name" value="Glycosyltransferase_grp1"/>
</dbReference>
<protein>
    <submittedName>
        <fullName evidence="3">Glycosyltransferase</fullName>
    </submittedName>
</protein>
<dbReference type="Gene3D" id="3.40.50.2000">
    <property type="entry name" value="Glycogen Phosphorylase B"/>
    <property type="match status" value="2"/>
</dbReference>
<accession>A0A8J7KXP7</accession>
<organism evidence="3 4">
    <name type="scientific">Mobilitalea sibirica</name>
    <dbReference type="NCBI Taxonomy" id="1462919"/>
    <lineage>
        <taxon>Bacteria</taxon>
        <taxon>Bacillati</taxon>
        <taxon>Bacillota</taxon>
        <taxon>Clostridia</taxon>
        <taxon>Lachnospirales</taxon>
        <taxon>Lachnospiraceae</taxon>
        <taxon>Mobilitalea</taxon>
    </lineage>
</organism>
<dbReference type="PANTHER" id="PTHR45947">
    <property type="entry name" value="SULFOQUINOVOSYL TRANSFERASE SQD2"/>
    <property type="match status" value="1"/>
</dbReference>